<dbReference type="KEGG" id="nvi:103317277"/>
<reference evidence="4" key="1">
    <citation type="submission" date="2021-01" db="UniProtKB">
        <authorList>
            <consortium name="EnsemblMetazoa"/>
        </authorList>
    </citation>
    <scope>IDENTIFICATION</scope>
</reference>
<dbReference type="Proteomes" id="UP000002358">
    <property type="component" value="Chromosome 1"/>
</dbReference>
<dbReference type="Gene3D" id="1.25.40.20">
    <property type="entry name" value="Ankyrin repeat-containing domain"/>
    <property type="match status" value="1"/>
</dbReference>
<dbReference type="PROSITE" id="PS50297">
    <property type="entry name" value="ANK_REP_REGION"/>
    <property type="match status" value="3"/>
</dbReference>
<dbReference type="SUPFAM" id="SSF48403">
    <property type="entry name" value="Ankyrin repeat"/>
    <property type="match status" value="1"/>
</dbReference>
<feature type="repeat" description="ANK" evidence="3">
    <location>
        <begin position="209"/>
        <end position="242"/>
    </location>
</feature>
<dbReference type="PANTHER" id="PTHR24180">
    <property type="entry name" value="CYCLIN-DEPENDENT KINASE INHIBITOR 2C-RELATED"/>
    <property type="match status" value="1"/>
</dbReference>
<dbReference type="OrthoDB" id="194358at2759"/>
<protein>
    <recommendedName>
        <fullName evidence="6">Ankyrin repeat protein</fullName>
    </recommendedName>
</protein>
<dbReference type="SMR" id="A0A7M7HE16"/>
<keyword evidence="1" id="KW-0677">Repeat</keyword>
<dbReference type="SMART" id="SM00248">
    <property type="entry name" value="ANK"/>
    <property type="match status" value="6"/>
</dbReference>
<dbReference type="InterPro" id="IPR036770">
    <property type="entry name" value="Ankyrin_rpt-contain_sf"/>
</dbReference>
<evidence type="ECO:0008006" key="6">
    <source>
        <dbReference type="Google" id="ProtNLM"/>
    </source>
</evidence>
<dbReference type="InterPro" id="IPR051637">
    <property type="entry name" value="Ank_repeat_dom-contain_49"/>
</dbReference>
<name>A0A7M7HE16_NASVI</name>
<proteinExistence type="predicted"/>
<dbReference type="InterPro" id="IPR002110">
    <property type="entry name" value="Ankyrin_rpt"/>
</dbReference>
<evidence type="ECO:0000256" key="2">
    <source>
        <dbReference type="ARBA" id="ARBA00023043"/>
    </source>
</evidence>
<keyword evidence="2 3" id="KW-0040">ANK repeat</keyword>
<keyword evidence="5" id="KW-1185">Reference proteome</keyword>
<evidence type="ECO:0000256" key="3">
    <source>
        <dbReference type="PROSITE-ProRule" id="PRU00023"/>
    </source>
</evidence>
<evidence type="ECO:0000256" key="1">
    <source>
        <dbReference type="ARBA" id="ARBA00022737"/>
    </source>
</evidence>
<dbReference type="InParanoid" id="A0A7M7HE16"/>
<accession>A0A7M7HE16</accession>
<dbReference type="PROSITE" id="PS50088">
    <property type="entry name" value="ANK_REPEAT"/>
    <property type="match status" value="3"/>
</dbReference>
<dbReference type="EnsemblMetazoa" id="XM_008214754">
    <property type="protein sequence ID" value="XP_008212976"/>
    <property type="gene ID" value="LOC103317277"/>
</dbReference>
<dbReference type="Pfam" id="PF12796">
    <property type="entry name" value="Ank_2"/>
    <property type="match status" value="2"/>
</dbReference>
<evidence type="ECO:0000313" key="5">
    <source>
        <dbReference type="Proteomes" id="UP000002358"/>
    </source>
</evidence>
<gene>
    <name evidence="4" type="primary">103317277</name>
</gene>
<dbReference type="PANTHER" id="PTHR24180:SF45">
    <property type="entry name" value="POLY [ADP-RIBOSE] POLYMERASE TANKYRASE"/>
    <property type="match status" value="1"/>
</dbReference>
<feature type="repeat" description="ANK" evidence="3">
    <location>
        <begin position="279"/>
        <end position="311"/>
    </location>
</feature>
<evidence type="ECO:0000313" key="4">
    <source>
        <dbReference type="EnsemblMetazoa" id="XP_008212976"/>
    </source>
</evidence>
<sequence>MQSSRNYIVLPSAIRKVGCARYHLNRTRRDSYNNKRVKYYDQKLCQTLIKIFHEHRLSSVEIKKLINTPEKLSDKNSIFKMIWSRERVLGMLLLKRTKLSLLWIAVVSNYQDSAELLVSSGADVNEFYGLPSSSYELTKKSTILHALLKMYPSAWNEQFIDMVMNHGADVNAREFDRQSSLHRAVQNGRVKAVKKLLERGAEVNTTRIVGITPLLDAARTNEADELLPLLMSYGANINVTDTNGFNVLRCLTLCPDKEHVDLARLLIQKGVSPREVLVDAYESIHCAAKRGRIDLVNLLLDHGANVNALGLNNQSPLYFVAQ</sequence>
<organism evidence="4 5">
    <name type="scientific">Nasonia vitripennis</name>
    <name type="common">Parasitic wasp</name>
    <dbReference type="NCBI Taxonomy" id="7425"/>
    <lineage>
        <taxon>Eukaryota</taxon>
        <taxon>Metazoa</taxon>
        <taxon>Ecdysozoa</taxon>
        <taxon>Arthropoda</taxon>
        <taxon>Hexapoda</taxon>
        <taxon>Insecta</taxon>
        <taxon>Pterygota</taxon>
        <taxon>Neoptera</taxon>
        <taxon>Endopterygota</taxon>
        <taxon>Hymenoptera</taxon>
        <taxon>Apocrita</taxon>
        <taxon>Proctotrupomorpha</taxon>
        <taxon>Chalcidoidea</taxon>
        <taxon>Pteromalidae</taxon>
        <taxon>Pteromalinae</taxon>
        <taxon>Nasonia</taxon>
    </lineage>
</organism>
<dbReference type="AlphaFoldDB" id="A0A7M7HE16"/>
<feature type="repeat" description="ANK" evidence="3">
    <location>
        <begin position="176"/>
        <end position="208"/>
    </location>
</feature>